<dbReference type="EMBL" id="QHKI01000002">
    <property type="protein sequence ID" value="RSM90664.1"/>
    <property type="molecule type" value="Genomic_DNA"/>
</dbReference>
<protein>
    <submittedName>
        <fullName evidence="1">Uncharacterized protein</fullName>
    </submittedName>
</protein>
<gene>
    <name evidence="1" type="ORF">DMH04_04160</name>
</gene>
<comment type="caution">
    <text evidence="1">The sequence shown here is derived from an EMBL/GenBank/DDBJ whole genome shotgun (WGS) entry which is preliminary data.</text>
</comment>
<organism evidence="1 2">
    <name type="scientific">Kibdelosporangium aridum</name>
    <dbReference type="NCBI Taxonomy" id="2030"/>
    <lineage>
        <taxon>Bacteria</taxon>
        <taxon>Bacillati</taxon>
        <taxon>Actinomycetota</taxon>
        <taxon>Actinomycetes</taxon>
        <taxon>Pseudonocardiales</taxon>
        <taxon>Pseudonocardiaceae</taxon>
        <taxon>Kibdelosporangium</taxon>
    </lineage>
</organism>
<evidence type="ECO:0000313" key="2">
    <source>
        <dbReference type="Proteomes" id="UP000287547"/>
    </source>
</evidence>
<dbReference type="OrthoDB" id="3619529at2"/>
<evidence type="ECO:0000313" key="1">
    <source>
        <dbReference type="EMBL" id="RSM90664.1"/>
    </source>
</evidence>
<proteinExistence type="predicted"/>
<dbReference type="Proteomes" id="UP000287547">
    <property type="component" value="Unassembled WGS sequence"/>
</dbReference>
<name>A0A428ZRG7_KIBAR</name>
<sequence length="130" mass="14323">MAIITGAPTWTITVAGDIVGFDYTGSDRYAVPRVWAGRGLGITQADLPEFVQALATVPDYESLVPSQDDRAEENEPIWSKPRYDPDEAFVYVTGPCQLPVPLPGYAPTLTFTIKLRHIAALRARLTAYLR</sequence>
<accession>A0A428ZRG7</accession>
<reference evidence="1 2" key="1">
    <citation type="submission" date="2018-05" db="EMBL/GenBank/DDBJ databases">
        <title>Evolution of GPA BGCs.</title>
        <authorList>
            <person name="Waglechner N."/>
            <person name="Wright G.D."/>
        </authorList>
    </citation>
    <scope>NUCLEOTIDE SEQUENCE [LARGE SCALE GENOMIC DNA]</scope>
    <source>
        <strain evidence="1 2">A82846</strain>
    </source>
</reference>
<dbReference type="AlphaFoldDB" id="A0A428ZRG7"/>
<dbReference type="RefSeq" id="WP_037258774.1">
    <property type="nucleotide sequence ID" value="NZ_QHKI01000002.1"/>
</dbReference>